<dbReference type="AlphaFoldDB" id="A0A4R7ZTC5"/>
<dbReference type="RefSeq" id="WP_134168849.1">
    <property type="nucleotide sequence ID" value="NZ_SODD01000010.1"/>
</dbReference>
<dbReference type="GO" id="GO:0009330">
    <property type="term" value="C:DNA topoisomerase type II (double strand cut, ATP-hydrolyzing) complex"/>
    <property type="evidence" value="ECO:0007669"/>
    <property type="project" value="TreeGrafter"/>
</dbReference>
<dbReference type="Gene3D" id="3.90.199.10">
    <property type="entry name" value="Topoisomerase II, domain 5"/>
    <property type="match status" value="1"/>
</dbReference>
<evidence type="ECO:0000256" key="2">
    <source>
        <dbReference type="ARBA" id="ARBA00022475"/>
    </source>
</evidence>
<feature type="site" description="Interaction with DNA" evidence="7">
    <location>
        <position position="106"/>
    </location>
</feature>
<sequence>MSRDSKQKETLENKSGIIVAPLEEIFGDRFGRYSKYIIQERALPDARDGLKPVQRRILFCMNEEGNTHKNKYRKSAKSVGLIMGNYHPHGDSSIYDAMVRMSQDWKTRVPLIDMQGNNGSIDDDPAAAMRYTEARLSKIAQMMLEDIDKDTVEFAPNFDDTEKEPTVLPARYPNLLVNGISGIAAGYATNIPTHNLGEVIDATIYRIQNGHCTLDELMEYIQGPDFPTGAIVQGLQGIKDAFSSGKGRVMVRAKADIEPTKTIQKIVITEIPYDVIKCNLVRKMDEIRINKDIDGIIDVRDESDRNGLRIVVDVKKDADANLILNYFYKHTDLQVSFNYNMVAIVNKRPVQLGLAQALDAFIAHRDEVIMRRSKYDLEKKEARCHILEGLIKAISVLDEVIAIIRSSKDKADAKRGLIEAFQFSEAQAEAIVTLRLYRLSNTDVTQLREEFAQLLNEMEELRDIIDNPRSLRRLMIKELKEVKKEFATPRKSKIENEIEEIKIDKVQMISNDRYVITVSKDGYAKRVSLRSYGASENIFTGCKEGDHIIGYHECNNLDTLIFFTNKGTYGYLPVYELEEHKWKDIGTHLNTKIKMKGDEKLVNAYILPNFKQDGYFVFTSKHGMMKKTAITDFEVSRNNKTMSCMNLHKEDELVSGVLAYADDEVYVATYNGYGAHYKLDQVPASAPKSKGVKAMNLNDDLIVGGQIANMHSKYLLLVTTAGATKRIKLDEISLMNRPVKGLLLHKQVKSNPNYIRYMRILDASESLTFVDDEVQHIESTEISIMNRESSFSNSIKLQPHFYLMKGLYEVQDHPYSGVSEDKEFEELTLKV</sequence>
<dbReference type="FunFam" id="3.30.1360.40:FF:000002">
    <property type="entry name" value="DNA gyrase subunit A"/>
    <property type="match status" value="1"/>
</dbReference>
<feature type="site" description="Interaction with DNA" evidence="7">
    <location>
        <position position="100"/>
    </location>
</feature>
<dbReference type="NCBIfam" id="NF004044">
    <property type="entry name" value="PRK05561.1"/>
    <property type="match status" value="1"/>
</dbReference>
<evidence type="ECO:0000313" key="10">
    <source>
        <dbReference type="EMBL" id="TDW20796.1"/>
    </source>
</evidence>
<comment type="caution">
    <text evidence="10">The sequence shown here is derived from an EMBL/GenBank/DDBJ whole genome shotgun (WGS) entry which is preliminary data.</text>
</comment>
<dbReference type="Gene3D" id="2.120.10.90">
    <property type="entry name" value="DNA gyrase/topoisomerase IV, subunit A, C-terminal"/>
    <property type="match status" value="1"/>
</dbReference>
<feature type="site" description="Interaction with DNA" evidence="7">
    <location>
        <position position="89"/>
    </location>
</feature>
<dbReference type="NCBIfam" id="TIGR01061">
    <property type="entry name" value="parC_Gpos"/>
    <property type="match status" value="1"/>
</dbReference>
<dbReference type="Gene3D" id="1.10.268.10">
    <property type="entry name" value="Topoisomerase, domain 3"/>
    <property type="match status" value="1"/>
</dbReference>
<organism evidence="10 11">
    <name type="scientific">Breznakia blatticola</name>
    <dbReference type="NCBI Taxonomy" id="1754012"/>
    <lineage>
        <taxon>Bacteria</taxon>
        <taxon>Bacillati</taxon>
        <taxon>Bacillota</taxon>
        <taxon>Erysipelotrichia</taxon>
        <taxon>Erysipelotrichales</taxon>
        <taxon>Erysipelotrichaceae</taxon>
        <taxon>Breznakia</taxon>
    </lineage>
</organism>
<dbReference type="GO" id="GO:0007059">
    <property type="term" value="P:chromosome segregation"/>
    <property type="evidence" value="ECO:0007669"/>
    <property type="project" value="UniProtKB-UniRule"/>
</dbReference>
<gene>
    <name evidence="7" type="primary">parC</name>
    <name evidence="10" type="ORF">EDD63_11016</name>
</gene>
<comment type="subcellular location">
    <subcellularLocation>
        <location evidence="7">Cell membrane</location>
        <topology evidence="7">Peripheral membrane protein</topology>
    </subcellularLocation>
</comment>
<feature type="site" description="Transition state stabilizer" evidence="7">
    <location>
        <position position="130"/>
    </location>
</feature>
<dbReference type="InterPro" id="IPR050220">
    <property type="entry name" value="Type_II_DNA_Topoisomerases"/>
</dbReference>
<dbReference type="InterPro" id="IPR035516">
    <property type="entry name" value="Gyrase/topoIV_suA_C"/>
</dbReference>
<evidence type="ECO:0000256" key="5">
    <source>
        <dbReference type="ARBA" id="ARBA00023136"/>
    </source>
</evidence>
<dbReference type="PANTHER" id="PTHR43493">
    <property type="entry name" value="DNA GYRASE/TOPOISOMERASE SUBUNIT A"/>
    <property type="match status" value="1"/>
</dbReference>
<dbReference type="FunFam" id="1.10.268.10:FF:000001">
    <property type="entry name" value="DNA gyrase subunit A"/>
    <property type="match status" value="1"/>
</dbReference>
<keyword evidence="3 7" id="KW-0799">Topoisomerase</keyword>
<dbReference type="Pfam" id="PF00521">
    <property type="entry name" value="DNA_topoisoIV"/>
    <property type="match status" value="1"/>
</dbReference>
<keyword evidence="5 7" id="KW-0472">Membrane</keyword>
<dbReference type="OrthoDB" id="9806486at2"/>
<keyword evidence="4 7" id="KW-0238">DNA-binding</keyword>
<dbReference type="Pfam" id="PF03989">
    <property type="entry name" value="DNA_gyraseA_C"/>
    <property type="match status" value="5"/>
</dbReference>
<accession>A0A4R7ZTC5</accession>
<comment type="catalytic activity">
    <reaction evidence="1 7 8">
        <text>ATP-dependent breakage, passage and rejoining of double-stranded DNA.</text>
        <dbReference type="EC" id="5.6.2.2"/>
    </reaction>
</comment>
<evidence type="ECO:0000259" key="9">
    <source>
        <dbReference type="PROSITE" id="PS52040"/>
    </source>
</evidence>
<dbReference type="EMBL" id="SODD01000010">
    <property type="protein sequence ID" value="TDW20796.1"/>
    <property type="molecule type" value="Genomic_DNA"/>
</dbReference>
<evidence type="ECO:0000256" key="1">
    <source>
        <dbReference type="ARBA" id="ARBA00000185"/>
    </source>
</evidence>
<evidence type="ECO:0000256" key="8">
    <source>
        <dbReference type="PROSITE-ProRule" id="PRU01384"/>
    </source>
</evidence>
<dbReference type="SUPFAM" id="SSF56719">
    <property type="entry name" value="Type II DNA topoisomerase"/>
    <property type="match status" value="1"/>
</dbReference>
<name>A0A4R7ZTC5_9FIRM</name>
<evidence type="ECO:0000256" key="4">
    <source>
        <dbReference type="ARBA" id="ARBA00023125"/>
    </source>
</evidence>
<dbReference type="InterPro" id="IPR013758">
    <property type="entry name" value="Topo_IIA_A/C_ab"/>
</dbReference>
<evidence type="ECO:0000256" key="7">
    <source>
        <dbReference type="HAMAP-Rule" id="MF_00937"/>
    </source>
</evidence>
<feature type="domain" description="Topo IIA-type catalytic" evidence="9">
    <location>
        <begin position="43"/>
        <end position="506"/>
    </location>
</feature>
<protein>
    <recommendedName>
        <fullName evidence="7">DNA topoisomerase 4 subunit A</fullName>
        <ecNumber evidence="7">5.6.2.2</ecNumber>
    </recommendedName>
    <alternativeName>
        <fullName evidence="7">Topoisomerase IV subunit A</fullName>
    </alternativeName>
</protein>
<dbReference type="GO" id="GO:0005694">
    <property type="term" value="C:chromosome"/>
    <property type="evidence" value="ECO:0007669"/>
    <property type="project" value="InterPro"/>
</dbReference>
<comment type="similarity">
    <text evidence="7">Belongs to the type II topoisomerase GyrA/ParC subunit family. ParC type 2 subfamily.</text>
</comment>
<dbReference type="InterPro" id="IPR006691">
    <property type="entry name" value="GyrA/parC_rep"/>
</dbReference>
<feature type="active site" description="O-(5'-phospho-DNA)-tyrosine intermediate" evidence="7 8">
    <location>
        <position position="131"/>
    </location>
</feature>
<dbReference type="Proteomes" id="UP000294743">
    <property type="component" value="Unassembled WGS sequence"/>
</dbReference>
<keyword evidence="11" id="KW-1185">Reference proteome</keyword>
<dbReference type="InterPro" id="IPR013760">
    <property type="entry name" value="Topo_IIA-like_dom_sf"/>
</dbReference>
<dbReference type="GO" id="GO:0006265">
    <property type="term" value="P:DNA topological change"/>
    <property type="evidence" value="ECO:0007669"/>
    <property type="project" value="UniProtKB-UniRule"/>
</dbReference>
<dbReference type="InterPro" id="IPR005741">
    <property type="entry name" value="TopoIV_A_Gpos"/>
</dbReference>
<comment type="function">
    <text evidence="7">Topoisomerase IV is essential for chromosome segregation. It relaxes supercoiled DNA. Performs the decatenation events required during the replication of a circular DNA molecule.</text>
</comment>
<dbReference type="HAMAP" id="MF_00937">
    <property type="entry name" value="ParC_type2"/>
    <property type="match status" value="1"/>
</dbReference>
<dbReference type="InterPro" id="IPR002205">
    <property type="entry name" value="Topo_IIA_dom_A"/>
</dbReference>
<dbReference type="GO" id="GO:0005737">
    <property type="term" value="C:cytoplasm"/>
    <property type="evidence" value="ECO:0007669"/>
    <property type="project" value="TreeGrafter"/>
</dbReference>
<evidence type="ECO:0000256" key="3">
    <source>
        <dbReference type="ARBA" id="ARBA00023029"/>
    </source>
</evidence>
<dbReference type="Gene3D" id="3.30.1360.40">
    <property type="match status" value="1"/>
</dbReference>
<reference evidence="10 11" key="1">
    <citation type="submission" date="2019-03" db="EMBL/GenBank/DDBJ databases">
        <title>Genomic Encyclopedia of Type Strains, Phase IV (KMG-IV): sequencing the most valuable type-strain genomes for metagenomic binning, comparative biology and taxonomic classification.</title>
        <authorList>
            <person name="Goeker M."/>
        </authorList>
    </citation>
    <scope>NUCLEOTIDE SEQUENCE [LARGE SCALE GENOMIC DNA]</scope>
    <source>
        <strain evidence="10 11">DSM 28867</strain>
    </source>
</reference>
<dbReference type="PROSITE" id="PS52040">
    <property type="entry name" value="TOPO_IIA"/>
    <property type="match status" value="1"/>
</dbReference>
<keyword evidence="2 7" id="KW-1003">Cell membrane</keyword>
<dbReference type="GO" id="GO:0005524">
    <property type="term" value="F:ATP binding"/>
    <property type="evidence" value="ECO:0007669"/>
    <property type="project" value="InterPro"/>
</dbReference>
<dbReference type="SMART" id="SM00434">
    <property type="entry name" value="TOP4c"/>
    <property type="match status" value="1"/>
</dbReference>
<evidence type="ECO:0000256" key="6">
    <source>
        <dbReference type="ARBA" id="ARBA00023235"/>
    </source>
</evidence>
<dbReference type="EC" id="5.6.2.2" evidence="7"/>
<feature type="site" description="Interaction with DNA" evidence="7">
    <location>
        <position position="87"/>
    </location>
</feature>
<keyword evidence="6 7" id="KW-0413">Isomerase</keyword>
<dbReference type="GO" id="GO:0003677">
    <property type="term" value="F:DNA binding"/>
    <property type="evidence" value="ECO:0007669"/>
    <property type="project" value="UniProtKB-UniRule"/>
</dbReference>
<comment type="subunit">
    <text evidence="7">Heterotetramer composed of ParC and ParE.</text>
</comment>
<dbReference type="FunFam" id="3.90.199.10:FF:000001">
    <property type="entry name" value="DNA gyrase subunit A"/>
    <property type="match status" value="1"/>
</dbReference>
<dbReference type="SUPFAM" id="SSF101904">
    <property type="entry name" value="GyrA/ParC C-terminal domain-like"/>
    <property type="match status" value="1"/>
</dbReference>
<evidence type="ECO:0000313" key="11">
    <source>
        <dbReference type="Proteomes" id="UP000294743"/>
    </source>
</evidence>
<proteinExistence type="inferred from homology"/>
<dbReference type="InterPro" id="IPR013757">
    <property type="entry name" value="Topo_IIA_A_a_sf"/>
</dbReference>
<feature type="site" description="Interaction with DNA" evidence="7">
    <location>
        <position position="51"/>
    </location>
</feature>
<dbReference type="GO" id="GO:0034335">
    <property type="term" value="F:DNA negative supercoiling activity"/>
    <property type="evidence" value="ECO:0007669"/>
    <property type="project" value="UniProtKB-ARBA"/>
</dbReference>
<dbReference type="PANTHER" id="PTHR43493:SF9">
    <property type="entry name" value="DNA TOPOISOMERASE 4 SUBUNIT A"/>
    <property type="match status" value="1"/>
</dbReference>
<dbReference type="CDD" id="cd00187">
    <property type="entry name" value="TOP4c"/>
    <property type="match status" value="1"/>
</dbReference>
<dbReference type="GO" id="GO:0019897">
    <property type="term" value="C:extrinsic component of plasma membrane"/>
    <property type="evidence" value="ECO:0007669"/>
    <property type="project" value="UniProtKB-UniRule"/>
</dbReference>